<dbReference type="SUPFAM" id="SSF52151">
    <property type="entry name" value="FabD/lysophospholipase-like"/>
    <property type="match status" value="1"/>
</dbReference>
<feature type="short sequence motif" description="DGA/G" evidence="4">
    <location>
        <begin position="297"/>
        <end position="299"/>
    </location>
</feature>
<dbReference type="GO" id="GO:0016020">
    <property type="term" value="C:membrane"/>
    <property type="evidence" value="ECO:0007669"/>
    <property type="project" value="TreeGrafter"/>
</dbReference>
<evidence type="ECO:0000256" key="4">
    <source>
        <dbReference type="PROSITE-ProRule" id="PRU01161"/>
    </source>
</evidence>
<dbReference type="AlphaFoldDB" id="A0A077ASX9"/>
<dbReference type="InterPro" id="IPR002641">
    <property type="entry name" value="PNPLA_dom"/>
</dbReference>
<keyword evidence="7" id="KW-1185">Reference proteome</keyword>
<dbReference type="HOGENOM" id="CLU_000288_144_9_5"/>
<dbReference type="eggNOG" id="COG3621">
    <property type="taxonomic scope" value="Bacteria"/>
</dbReference>
<dbReference type="PANTHER" id="PTHR24185:SF1">
    <property type="entry name" value="CALCIUM-INDEPENDENT PHOSPHOLIPASE A2-GAMMA"/>
    <property type="match status" value="1"/>
</dbReference>
<dbReference type="OrthoDB" id="9807112at2"/>
<feature type="short sequence motif" description="GXSXG" evidence="4">
    <location>
        <begin position="166"/>
        <end position="170"/>
    </location>
</feature>
<dbReference type="PROSITE" id="PS51635">
    <property type="entry name" value="PNPLA"/>
    <property type="match status" value="1"/>
</dbReference>
<feature type="active site" description="Nucleophile" evidence="4">
    <location>
        <position position="168"/>
    </location>
</feature>
<accession>A0A077ASX9</accession>
<dbReference type="InterPro" id="IPR016035">
    <property type="entry name" value="Acyl_Trfase/lysoPLipase"/>
</dbReference>
<feature type="active site" description="Proton acceptor" evidence="4">
    <location>
        <position position="297"/>
    </location>
</feature>
<dbReference type="STRING" id="91604.ID47_05530"/>
<feature type="short sequence motif" description="GXGXXG" evidence="4">
    <location>
        <begin position="125"/>
        <end position="130"/>
    </location>
</feature>
<dbReference type="PANTHER" id="PTHR24185">
    <property type="entry name" value="CALCIUM-INDEPENDENT PHOSPHOLIPASE A2-GAMMA"/>
    <property type="match status" value="1"/>
</dbReference>
<organism evidence="6 7">
    <name type="scientific">Candidatus Odyssella acanthamoebae</name>
    <dbReference type="NCBI Taxonomy" id="91604"/>
    <lineage>
        <taxon>Bacteria</taxon>
        <taxon>Pseudomonadati</taxon>
        <taxon>Pseudomonadota</taxon>
        <taxon>Alphaproteobacteria</taxon>
        <taxon>Holosporales</taxon>
        <taxon>Candidatus Paracaedibacteraceae</taxon>
        <taxon>Candidatus Odyssella</taxon>
    </lineage>
</organism>
<dbReference type="Pfam" id="PF01734">
    <property type="entry name" value="Patatin"/>
    <property type="match status" value="1"/>
</dbReference>
<dbReference type="CDD" id="cd07199">
    <property type="entry name" value="Pat17_PNPLA8_PNPLA9_like"/>
    <property type="match status" value="1"/>
</dbReference>
<sequence length="429" mass="46956">MLYHQQPTSLLKKIANSWYALILPMILFSLSARAMEKDENIPIYSSVPPYAADNMGSNLNPPNIGLPQPLVGFLPVIEEDDTIFSPTEASSQILLEDEKLPISHRLMQSYGDEEIAPKFGLALDGGGFRGYMEALWLKAFKEELESDTSEDNFTGPLSEVFDCIGGTSIGGILSLGIASNIEPDELVALFEEHGNSIFPKGSWCARLKNLGGVIGSKYQPQPLEGLLQAKFGDNTLKDAATPVLVTACTTTGKPKLFKSFFADDQGHKLWEVARSTSAAPTYFPSYKLTTHTDFFVDGGIWNNNPATLVAASMVKELHGGTFSPNNLYVLSLGTGDMSLHTTLSTDAGLFSARNIIELLMSTSSRGNHETMQTFLGETYYRVNPLITQKIDLAATDKETIRILKASAEHDLPMGVIKNFAKKFLELRRG</sequence>
<dbReference type="Gene3D" id="3.40.1090.10">
    <property type="entry name" value="Cytosolic phospholipase A2 catalytic domain"/>
    <property type="match status" value="1"/>
</dbReference>
<reference evidence="6 7" key="1">
    <citation type="submission" date="2014-07" db="EMBL/GenBank/DDBJ databases">
        <title>Comparative genomic insights into amoeba endosymbionts belonging to the families of Holosporaceae and Candidatus Midichloriaceae within Rickettsiales.</title>
        <authorList>
            <person name="Wang Z."/>
            <person name="Wu M."/>
        </authorList>
    </citation>
    <scope>NUCLEOTIDE SEQUENCE [LARGE SCALE GENOMIC DNA]</scope>
    <source>
        <strain evidence="6">PRA3</strain>
    </source>
</reference>
<evidence type="ECO:0000256" key="3">
    <source>
        <dbReference type="ARBA" id="ARBA00023098"/>
    </source>
</evidence>
<gene>
    <name evidence="6" type="ORF">ID47_05530</name>
</gene>
<keyword evidence="1 4" id="KW-0378">Hydrolase</keyword>
<evidence type="ECO:0000256" key="2">
    <source>
        <dbReference type="ARBA" id="ARBA00022963"/>
    </source>
</evidence>
<evidence type="ECO:0000313" key="7">
    <source>
        <dbReference type="Proteomes" id="UP000028926"/>
    </source>
</evidence>
<dbReference type="GO" id="GO:0047499">
    <property type="term" value="F:calcium-independent phospholipase A2 activity"/>
    <property type="evidence" value="ECO:0007669"/>
    <property type="project" value="TreeGrafter"/>
</dbReference>
<feature type="domain" description="PNPLA" evidence="5">
    <location>
        <begin position="121"/>
        <end position="310"/>
    </location>
</feature>
<dbReference type="KEGG" id="paca:ID47_05530"/>
<evidence type="ECO:0000313" key="6">
    <source>
        <dbReference type="EMBL" id="AIK96312.1"/>
    </source>
</evidence>
<evidence type="ECO:0000256" key="1">
    <source>
        <dbReference type="ARBA" id="ARBA00022801"/>
    </source>
</evidence>
<name>A0A077ASX9_9PROT</name>
<protein>
    <recommendedName>
        <fullName evidence="5">PNPLA domain-containing protein</fullName>
    </recommendedName>
</protein>
<proteinExistence type="predicted"/>
<dbReference type="Proteomes" id="UP000028926">
    <property type="component" value="Chromosome"/>
</dbReference>
<dbReference type="GO" id="GO:0016042">
    <property type="term" value="P:lipid catabolic process"/>
    <property type="evidence" value="ECO:0007669"/>
    <property type="project" value="UniProtKB-UniRule"/>
</dbReference>
<keyword evidence="2 4" id="KW-0442">Lipid degradation</keyword>
<dbReference type="GO" id="GO:0019369">
    <property type="term" value="P:arachidonate metabolic process"/>
    <property type="evidence" value="ECO:0007669"/>
    <property type="project" value="TreeGrafter"/>
</dbReference>
<dbReference type="EMBL" id="CP008941">
    <property type="protein sequence ID" value="AIK96312.1"/>
    <property type="molecule type" value="Genomic_DNA"/>
</dbReference>
<keyword evidence="3 4" id="KW-0443">Lipid metabolism</keyword>
<evidence type="ECO:0000259" key="5">
    <source>
        <dbReference type="PROSITE" id="PS51635"/>
    </source>
</evidence>
<dbReference type="RefSeq" id="WP_038464618.1">
    <property type="nucleotide sequence ID" value="NZ_CP008941.1"/>
</dbReference>